<gene>
    <name evidence="2" type="ORF">J8C05_13165</name>
</gene>
<reference evidence="2 3" key="1">
    <citation type="submission" date="2021-03" db="EMBL/GenBank/DDBJ databases">
        <title>Genomic and phenotypic characterization of Chloracidobacterium isolates provides evidence for multiple species.</title>
        <authorList>
            <person name="Saini M.K."/>
            <person name="Costas A.M.G."/>
            <person name="Tank M."/>
            <person name="Bryant D.A."/>
        </authorList>
    </citation>
    <scope>NUCLEOTIDE SEQUENCE [LARGE SCALE GENOMIC DNA]</scope>
    <source>
        <strain evidence="2 3">N</strain>
    </source>
</reference>
<dbReference type="RefSeq" id="WP_014101268.1">
    <property type="nucleotide sequence ID" value="NZ_CP072643.1"/>
</dbReference>
<feature type="transmembrane region" description="Helical" evidence="1">
    <location>
        <begin position="74"/>
        <end position="94"/>
    </location>
</feature>
<proteinExistence type="predicted"/>
<protein>
    <submittedName>
        <fullName evidence="2">Uncharacterized protein</fullName>
    </submittedName>
</protein>
<organism evidence="2 3">
    <name type="scientific">Chloracidobacterium sp. N</name>
    <dbReference type="NCBI Taxonomy" id="2821540"/>
    <lineage>
        <taxon>Bacteria</taxon>
        <taxon>Pseudomonadati</taxon>
        <taxon>Acidobacteriota</taxon>
        <taxon>Terriglobia</taxon>
        <taxon>Terriglobales</taxon>
        <taxon>Acidobacteriaceae</taxon>
        <taxon>Chloracidobacterium</taxon>
        <taxon>Chloracidobacterium aggregatum</taxon>
    </lineage>
</organism>
<name>A0ABX8B9N0_9BACT</name>
<dbReference type="EMBL" id="CP072643">
    <property type="protein sequence ID" value="QUV95761.1"/>
    <property type="molecule type" value="Genomic_DNA"/>
</dbReference>
<keyword evidence="3" id="KW-1185">Reference proteome</keyword>
<evidence type="ECO:0000313" key="3">
    <source>
        <dbReference type="Proteomes" id="UP000677668"/>
    </source>
</evidence>
<dbReference type="Proteomes" id="UP000677668">
    <property type="component" value="Chromosome 2"/>
</dbReference>
<evidence type="ECO:0000313" key="2">
    <source>
        <dbReference type="EMBL" id="QUV95761.1"/>
    </source>
</evidence>
<keyword evidence="1" id="KW-0812">Transmembrane</keyword>
<keyword evidence="1" id="KW-1133">Transmembrane helix</keyword>
<evidence type="ECO:0000256" key="1">
    <source>
        <dbReference type="SAM" id="Phobius"/>
    </source>
</evidence>
<feature type="transmembrane region" description="Helical" evidence="1">
    <location>
        <begin position="45"/>
        <end position="67"/>
    </location>
</feature>
<keyword evidence="1" id="KW-0472">Membrane</keyword>
<feature type="transmembrane region" description="Helical" evidence="1">
    <location>
        <begin position="100"/>
        <end position="118"/>
    </location>
</feature>
<sequence length="129" mass="13500">MRGIPGLIGIGCFLAGIYGLGRKIVLTTGSGGLFYSSGRGWWYGWWYGIAAAGTVLLALAGLLAVVFLRGQARWIGAGLLGLSGILVVFSGRAVLLPTTLFEFLVSAFLMAIGVKLFLNSALANRGLGY</sequence>
<accession>A0ABX8B9N0</accession>